<dbReference type="GO" id="GO:0046872">
    <property type="term" value="F:metal ion binding"/>
    <property type="evidence" value="ECO:0007669"/>
    <property type="project" value="UniProtKB-KW"/>
</dbReference>
<dbReference type="Gene3D" id="3.40.50.300">
    <property type="entry name" value="P-loop containing nucleotide triphosphate hydrolases"/>
    <property type="match status" value="1"/>
</dbReference>
<dbReference type="EMBL" id="SNZH01000006">
    <property type="protein sequence ID" value="TDR44114.1"/>
    <property type="molecule type" value="Genomic_DNA"/>
</dbReference>
<dbReference type="Proteomes" id="UP000295293">
    <property type="component" value="Unassembled WGS sequence"/>
</dbReference>
<evidence type="ECO:0000313" key="11">
    <source>
        <dbReference type="Proteomes" id="UP000295293"/>
    </source>
</evidence>
<evidence type="ECO:0000256" key="3">
    <source>
        <dbReference type="ARBA" id="ARBA00022842"/>
    </source>
</evidence>
<dbReference type="PANTHER" id="PTHR10229">
    <property type="entry name" value="GTP-BINDING PROTEIN HFLX"/>
    <property type="match status" value="1"/>
</dbReference>
<dbReference type="Pfam" id="PF16360">
    <property type="entry name" value="GTP-bdg_M"/>
    <property type="match status" value="1"/>
</dbReference>
<evidence type="ECO:0000259" key="9">
    <source>
        <dbReference type="PROSITE" id="PS51705"/>
    </source>
</evidence>
<feature type="binding site" evidence="6">
    <location>
        <begin position="161"/>
        <end position="168"/>
    </location>
    <ligand>
        <name>GTP</name>
        <dbReference type="ChEBI" id="CHEBI:37565"/>
    </ligand>
</feature>
<evidence type="ECO:0000256" key="8">
    <source>
        <dbReference type="SAM" id="Coils"/>
    </source>
</evidence>
<feature type="binding site" evidence="6">
    <location>
        <begin position="208"/>
        <end position="211"/>
    </location>
    <ligand>
        <name>GTP</name>
        <dbReference type="ChEBI" id="CHEBI:37565"/>
    </ligand>
</feature>
<keyword evidence="3 7" id="KW-0460">Magnesium</keyword>
<feature type="binding site" evidence="6">
    <location>
        <begin position="274"/>
        <end position="277"/>
    </location>
    <ligand>
        <name>GTP</name>
        <dbReference type="ChEBI" id="CHEBI:37565"/>
    </ligand>
</feature>
<comment type="subunit">
    <text evidence="5">Monomer. Associates with the 50S ribosomal subunit.</text>
</comment>
<feature type="binding site" evidence="6">
    <location>
        <begin position="186"/>
        <end position="190"/>
    </location>
    <ligand>
        <name>GTP</name>
        <dbReference type="ChEBI" id="CHEBI:37565"/>
    </ligand>
</feature>
<evidence type="ECO:0000256" key="4">
    <source>
        <dbReference type="ARBA" id="ARBA00023134"/>
    </source>
</evidence>
<keyword evidence="5" id="KW-0963">Cytoplasm</keyword>
<dbReference type="InterPro" id="IPR032305">
    <property type="entry name" value="GTP-bd_M"/>
</dbReference>
<comment type="caution">
    <text evidence="10">The sequence shown here is derived from an EMBL/GenBank/DDBJ whole genome shotgun (WGS) entry which is preliminary data.</text>
</comment>
<organism evidence="10 11">
    <name type="scientific">Tahibacter aquaticus</name>
    <dbReference type="NCBI Taxonomy" id="520092"/>
    <lineage>
        <taxon>Bacteria</taxon>
        <taxon>Pseudomonadati</taxon>
        <taxon>Pseudomonadota</taxon>
        <taxon>Gammaproteobacteria</taxon>
        <taxon>Lysobacterales</taxon>
        <taxon>Rhodanobacteraceae</taxon>
        <taxon>Tahibacter</taxon>
    </lineage>
</organism>
<evidence type="ECO:0000256" key="2">
    <source>
        <dbReference type="ARBA" id="ARBA00022741"/>
    </source>
</evidence>
<dbReference type="InterPro" id="IPR006073">
    <property type="entry name" value="GTP-bd"/>
</dbReference>
<keyword evidence="2 5" id="KW-0547">Nucleotide-binding</keyword>
<dbReference type="Pfam" id="PF01926">
    <property type="entry name" value="MMR_HSR1"/>
    <property type="match status" value="1"/>
</dbReference>
<dbReference type="PRINTS" id="PR00326">
    <property type="entry name" value="GTP1OBG"/>
</dbReference>
<comment type="subcellular location">
    <subcellularLocation>
        <location evidence="5">Cytoplasm</location>
    </subcellularLocation>
    <text evidence="5">May associate with membranes.</text>
</comment>
<dbReference type="CDD" id="cd01878">
    <property type="entry name" value="HflX"/>
    <property type="match status" value="1"/>
</dbReference>
<evidence type="ECO:0000256" key="7">
    <source>
        <dbReference type="PIRSR" id="PIRSR006809-2"/>
    </source>
</evidence>
<accession>A0A4R6YYK4</accession>
<keyword evidence="1 7" id="KW-0479">Metal-binding</keyword>
<name>A0A4R6YYK4_9GAMM</name>
<dbReference type="PROSITE" id="PS51705">
    <property type="entry name" value="G_HFLX"/>
    <property type="match status" value="1"/>
</dbReference>
<dbReference type="NCBIfam" id="TIGR03156">
    <property type="entry name" value="GTP_HflX"/>
    <property type="match status" value="1"/>
</dbReference>
<dbReference type="Gene3D" id="6.10.250.2860">
    <property type="match status" value="1"/>
</dbReference>
<dbReference type="PIRSF" id="PIRSF006809">
    <property type="entry name" value="GTP-binding_hflX_prd"/>
    <property type="match status" value="1"/>
</dbReference>
<proteinExistence type="inferred from homology"/>
<dbReference type="Pfam" id="PF13167">
    <property type="entry name" value="GTP-bdg_N"/>
    <property type="match status" value="1"/>
</dbReference>
<feature type="binding site" evidence="7">
    <location>
        <position position="188"/>
    </location>
    <ligand>
        <name>Mg(2+)</name>
        <dbReference type="ChEBI" id="CHEBI:18420"/>
    </ligand>
</feature>
<evidence type="ECO:0000256" key="5">
    <source>
        <dbReference type="HAMAP-Rule" id="MF_00900"/>
    </source>
</evidence>
<protein>
    <recommendedName>
        <fullName evidence="5">GTPase HflX</fullName>
    </recommendedName>
    <alternativeName>
        <fullName evidence="5">GTP-binding protein HflX</fullName>
    </alternativeName>
</protein>
<dbReference type="NCBIfam" id="NF008280">
    <property type="entry name" value="PRK11058.1"/>
    <property type="match status" value="1"/>
</dbReference>
<dbReference type="FunFam" id="3.40.50.300:FF:000173">
    <property type="entry name" value="GTPase HflX"/>
    <property type="match status" value="1"/>
</dbReference>
<evidence type="ECO:0000256" key="6">
    <source>
        <dbReference type="PIRSR" id="PIRSR006809-1"/>
    </source>
</evidence>
<dbReference type="InterPro" id="IPR027417">
    <property type="entry name" value="P-loop_NTPase"/>
</dbReference>
<comment type="cofactor">
    <cofactor evidence="7">
        <name>Mg(2+)</name>
        <dbReference type="ChEBI" id="CHEBI:18420"/>
    </cofactor>
</comment>
<keyword evidence="4 5" id="KW-0342">GTP-binding</keyword>
<feature type="coiled-coil region" evidence="8">
    <location>
        <begin position="114"/>
        <end position="148"/>
    </location>
</feature>
<evidence type="ECO:0000313" key="10">
    <source>
        <dbReference type="EMBL" id="TDR44114.1"/>
    </source>
</evidence>
<dbReference type="GO" id="GO:0005525">
    <property type="term" value="F:GTP binding"/>
    <property type="evidence" value="ECO:0007669"/>
    <property type="project" value="UniProtKB-UniRule"/>
</dbReference>
<dbReference type="InterPro" id="IPR016496">
    <property type="entry name" value="GTPase_HflX"/>
</dbReference>
<dbReference type="AlphaFoldDB" id="A0A4R6YYK4"/>
<dbReference type="Gene3D" id="3.40.50.11060">
    <property type="entry name" value="GTPase HflX, N-terminal domain"/>
    <property type="match status" value="1"/>
</dbReference>
<keyword evidence="8" id="KW-0175">Coiled coil</keyword>
<dbReference type="GO" id="GO:0043022">
    <property type="term" value="F:ribosome binding"/>
    <property type="evidence" value="ECO:0007669"/>
    <property type="project" value="TreeGrafter"/>
</dbReference>
<dbReference type="PANTHER" id="PTHR10229:SF0">
    <property type="entry name" value="GTP-BINDING PROTEIN 6-RELATED"/>
    <property type="match status" value="1"/>
</dbReference>
<dbReference type="SUPFAM" id="SSF52540">
    <property type="entry name" value="P-loop containing nucleoside triphosphate hydrolases"/>
    <property type="match status" value="1"/>
</dbReference>
<evidence type="ECO:0000256" key="1">
    <source>
        <dbReference type="ARBA" id="ARBA00022723"/>
    </source>
</evidence>
<feature type="domain" description="Hflx-type G" evidence="9">
    <location>
        <begin position="155"/>
        <end position="322"/>
    </location>
</feature>
<reference evidence="10 11" key="1">
    <citation type="submission" date="2019-03" db="EMBL/GenBank/DDBJ databases">
        <title>Genomic Encyclopedia of Type Strains, Phase IV (KMG-IV): sequencing the most valuable type-strain genomes for metagenomic binning, comparative biology and taxonomic classification.</title>
        <authorList>
            <person name="Goeker M."/>
        </authorList>
    </citation>
    <scope>NUCLEOTIDE SEQUENCE [LARGE SCALE GENOMIC DNA]</scope>
    <source>
        <strain evidence="10 11">DSM 21667</strain>
    </source>
</reference>
<dbReference type="GO" id="GO:0003924">
    <property type="term" value="F:GTPase activity"/>
    <property type="evidence" value="ECO:0007669"/>
    <property type="project" value="UniProtKB-UniRule"/>
</dbReference>
<gene>
    <name evidence="5" type="primary">hflX</name>
    <name evidence="10" type="ORF">DFR29_106261</name>
</gene>
<dbReference type="GO" id="GO:0005737">
    <property type="term" value="C:cytoplasm"/>
    <property type="evidence" value="ECO:0007669"/>
    <property type="project" value="UniProtKB-SubCell"/>
</dbReference>
<sequence length="393" mass="43190">MQARVDQPNARFLLGTGKVEELRQLKLANGADLILINHVLSPVQERNLEKYCECRVIGRTGLILDIFALRARSHEGKLQVELAQLKHMATRAVRGWSGLDSQRGGSIGLRGPGETKLELDRRLLRGRIQQLQERLDKVALQREQTRRGRLRNAIPLVSLVGYTNAGKSTLFNRITGAGVYAADQLFATLDPTLRRIEGLPCGPFVLADTVGFIRDLPHDLVAAFQSTLSETRDADLLLHVIDASDPEREQRMADVAEVLAHIGADEVPQLQVFNKIDRVEGSQPRRDAVDGGTQARVWLSAASGQGVDLLHQAISDLLGHDRVCTTLHLTSAQGRLRSRLYAAGVVQSEDSDDSGWQVAIDAPRARLQALYGLPDGDGATLRKALEADDRPQD</sequence>
<dbReference type="HAMAP" id="MF_00900">
    <property type="entry name" value="GTPase_HflX"/>
    <property type="match status" value="1"/>
</dbReference>
<dbReference type="InterPro" id="IPR042108">
    <property type="entry name" value="GTPase_HflX_N_sf"/>
</dbReference>
<comment type="similarity">
    <text evidence="5">Belongs to the TRAFAC class OBG-HflX-like GTPase superfamily. HflX GTPase family.</text>
</comment>
<keyword evidence="11" id="KW-1185">Reference proteome</keyword>
<comment type="function">
    <text evidence="5">GTPase that associates with the 50S ribosomal subunit and may have a role during protein synthesis or ribosome biogenesis.</text>
</comment>
<feature type="binding site" evidence="7">
    <location>
        <position position="168"/>
    </location>
    <ligand>
        <name>Mg(2+)</name>
        <dbReference type="ChEBI" id="CHEBI:18420"/>
    </ligand>
</feature>
<dbReference type="InterPro" id="IPR030394">
    <property type="entry name" value="G_HFLX_dom"/>
</dbReference>
<dbReference type="InterPro" id="IPR025121">
    <property type="entry name" value="GTPase_HflX_N"/>
</dbReference>